<dbReference type="PANTHER" id="PTHR10039">
    <property type="entry name" value="AMELOGENIN"/>
    <property type="match status" value="1"/>
</dbReference>
<dbReference type="PANTHER" id="PTHR10039:SF14">
    <property type="entry name" value="NACHT DOMAIN-CONTAINING PROTEIN"/>
    <property type="match status" value="1"/>
</dbReference>
<dbReference type="PROSITE" id="PS50837">
    <property type="entry name" value="NACHT"/>
    <property type="match status" value="1"/>
</dbReference>
<protein>
    <recommendedName>
        <fullName evidence="2">NACHT domain-containing protein</fullName>
    </recommendedName>
</protein>
<organism evidence="3 4">
    <name type="scientific">Macrolepiota fuliginosa MF-IS2</name>
    <dbReference type="NCBI Taxonomy" id="1400762"/>
    <lineage>
        <taxon>Eukaryota</taxon>
        <taxon>Fungi</taxon>
        <taxon>Dikarya</taxon>
        <taxon>Basidiomycota</taxon>
        <taxon>Agaricomycotina</taxon>
        <taxon>Agaricomycetes</taxon>
        <taxon>Agaricomycetidae</taxon>
        <taxon>Agaricales</taxon>
        <taxon>Agaricineae</taxon>
        <taxon>Agaricaceae</taxon>
        <taxon>Macrolepiota</taxon>
    </lineage>
</organism>
<dbReference type="EMBL" id="MU151314">
    <property type="protein sequence ID" value="KAF9445240.1"/>
    <property type="molecule type" value="Genomic_DNA"/>
</dbReference>
<dbReference type="InterPro" id="IPR056884">
    <property type="entry name" value="NPHP3-like_N"/>
</dbReference>
<evidence type="ECO:0000313" key="4">
    <source>
        <dbReference type="Proteomes" id="UP000807342"/>
    </source>
</evidence>
<proteinExistence type="predicted"/>
<dbReference type="Proteomes" id="UP000807342">
    <property type="component" value="Unassembled WGS sequence"/>
</dbReference>
<comment type="caution">
    <text evidence="3">The sequence shown here is derived from an EMBL/GenBank/DDBJ whole genome shotgun (WGS) entry which is preliminary data.</text>
</comment>
<feature type="domain" description="NACHT" evidence="2">
    <location>
        <begin position="52"/>
        <end position="199"/>
    </location>
</feature>
<dbReference type="AlphaFoldDB" id="A0A9P6C136"/>
<dbReference type="Pfam" id="PF24883">
    <property type="entry name" value="NPHP3_N"/>
    <property type="match status" value="1"/>
</dbReference>
<dbReference type="SUPFAM" id="SSF52540">
    <property type="entry name" value="P-loop containing nucleoside triphosphate hydrolases"/>
    <property type="match status" value="1"/>
</dbReference>
<evidence type="ECO:0000313" key="3">
    <source>
        <dbReference type="EMBL" id="KAF9445240.1"/>
    </source>
</evidence>
<gene>
    <name evidence="3" type="ORF">P691DRAFT_676039</name>
</gene>
<dbReference type="Gene3D" id="3.40.50.300">
    <property type="entry name" value="P-loop containing nucleotide triphosphate hydrolases"/>
    <property type="match status" value="1"/>
</dbReference>
<accession>A0A9P6C136</accession>
<dbReference type="OrthoDB" id="5967843at2759"/>
<evidence type="ECO:0000259" key="2">
    <source>
        <dbReference type="PROSITE" id="PS50837"/>
    </source>
</evidence>
<sequence length="569" mass="64708">DIVLQILYREMTKGADIDSLTRWPPPKCYPGTRIEFTTEIQIWLLENVRKWDFLWLSGPAGVGKSAVAQTVAESALKEGILGAVYFFSRPNGRYKYIEVIITLAYQLAIRFPGYQAIVTAKLAAEPDLLEKAPHVQFRKLIVQPLLQLPHERKHVIILDGLDECDSEGAQLEIIELINNTLTSNTPLPIIWIVCSRPESHLKRIFARPDYAIRCWRKFLHIESVESRRDVGTFIRGRFKEIHDQYRECVEEDANGCWPPETATETIIETSSGLYVLADTLLKHIADSETQDPDQRLGEVLAFLEYPCLTGSQSPMYRLDLFYTRILSYILNDHWPIVRQILVASTFRTGEGLSLAVQPMCNLLGITRARFYATLRRLHSVIDIPDPSDTPNTPLKFFHTSFLDYLTNPNRAGRFFIGKLVSDHTITVAAQLRDFVLSVLRCLGSPMGLAAVKMNTPPRWERQEIPKLLNATLSWPPATIGTALSNAFATVRPISGSIFELLCILFEQYGLDNELLAVLRNFDFNALAFTNYSYLLDFPLQHLHKLVNFIPHQLRILNPPSHLYDSGCLL</sequence>
<name>A0A9P6C136_9AGAR</name>
<evidence type="ECO:0000256" key="1">
    <source>
        <dbReference type="ARBA" id="ARBA00022737"/>
    </source>
</evidence>
<dbReference type="InterPro" id="IPR007111">
    <property type="entry name" value="NACHT_NTPase"/>
</dbReference>
<dbReference type="InterPro" id="IPR027417">
    <property type="entry name" value="P-loop_NTPase"/>
</dbReference>
<feature type="non-terminal residue" evidence="3">
    <location>
        <position position="1"/>
    </location>
</feature>
<keyword evidence="4" id="KW-1185">Reference proteome</keyword>
<keyword evidence="1" id="KW-0677">Repeat</keyword>
<reference evidence="3" key="1">
    <citation type="submission" date="2020-11" db="EMBL/GenBank/DDBJ databases">
        <authorList>
            <consortium name="DOE Joint Genome Institute"/>
            <person name="Ahrendt S."/>
            <person name="Riley R."/>
            <person name="Andreopoulos W."/>
            <person name="Labutti K."/>
            <person name="Pangilinan J."/>
            <person name="Ruiz-Duenas F.J."/>
            <person name="Barrasa J.M."/>
            <person name="Sanchez-Garcia M."/>
            <person name="Camarero S."/>
            <person name="Miyauchi S."/>
            <person name="Serrano A."/>
            <person name="Linde D."/>
            <person name="Babiker R."/>
            <person name="Drula E."/>
            <person name="Ayuso-Fernandez I."/>
            <person name="Pacheco R."/>
            <person name="Padilla G."/>
            <person name="Ferreira P."/>
            <person name="Barriuso J."/>
            <person name="Kellner H."/>
            <person name="Castanera R."/>
            <person name="Alfaro M."/>
            <person name="Ramirez L."/>
            <person name="Pisabarro A.G."/>
            <person name="Kuo A."/>
            <person name="Tritt A."/>
            <person name="Lipzen A."/>
            <person name="He G."/>
            <person name="Yan M."/>
            <person name="Ng V."/>
            <person name="Cullen D."/>
            <person name="Martin F."/>
            <person name="Rosso M.-N."/>
            <person name="Henrissat B."/>
            <person name="Hibbett D."/>
            <person name="Martinez A.T."/>
            <person name="Grigoriev I.V."/>
        </authorList>
    </citation>
    <scope>NUCLEOTIDE SEQUENCE</scope>
    <source>
        <strain evidence="3">MF-IS2</strain>
    </source>
</reference>